<dbReference type="PROSITE" id="PS51186">
    <property type="entry name" value="GNAT"/>
    <property type="match status" value="1"/>
</dbReference>
<dbReference type="InterPro" id="IPR000182">
    <property type="entry name" value="GNAT_dom"/>
</dbReference>
<feature type="domain" description="N-acetyltransferase" evidence="1">
    <location>
        <begin position="17"/>
        <end position="164"/>
    </location>
</feature>
<dbReference type="Pfam" id="PF13673">
    <property type="entry name" value="Acetyltransf_10"/>
    <property type="match status" value="1"/>
</dbReference>
<name>A0A2T0BDZ2_9CLOT</name>
<keyword evidence="3" id="KW-1185">Reference proteome</keyword>
<gene>
    <name evidence="2" type="ORF">CLVI_21020</name>
</gene>
<accession>A0A2T0BDZ2</accession>
<organism evidence="2 3">
    <name type="scientific">Clostridium vincentii</name>
    <dbReference type="NCBI Taxonomy" id="52704"/>
    <lineage>
        <taxon>Bacteria</taxon>
        <taxon>Bacillati</taxon>
        <taxon>Bacillota</taxon>
        <taxon>Clostridia</taxon>
        <taxon>Eubacteriales</taxon>
        <taxon>Clostridiaceae</taxon>
        <taxon>Clostridium</taxon>
    </lineage>
</organism>
<protein>
    <recommendedName>
        <fullName evidence="1">N-acetyltransferase domain-containing protein</fullName>
    </recommendedName>
</protein>
<evidence type="ECO:0000259" key="1">
    <source>
        <dbReference type="PROSITE" id="PS51186"/>
    </source>
</evidence>
<dbReference type="InterPro" id="IPR016181">
    <property type="entry name" value="Acyl_CoA_acyltransferase"/>
</dbReference>
<dbReference type="RefSeq" id="WP_242980653.1">
    <property type="nucleotide sequence ID" value="NZ_PVXQ01000021.1"/>
</dbReference>
<evidence type="ECO:0000313" key="2">
    <source>
        <dbReference type="EMBL" id="PRR82037.1"/>
    </source>
</evidence>
<proteinExistence type="predicted"/>
<dbReference type="SUPFAM" id="SSF55729">
    <property type="entry name" value="Acyl-CoA N-acyltransferases (Nat)"/>
    <property type="match status" value="1"/>
</dbReference>
<dbReference type="Proteomes" id="UP000239471">
    <property type="component" value="Unassembled WGS sequence"/>
</dbReference>
<dbReference type="EMBL" id="PVXQ01000021">
    <property type="protein sequence ID" value="PRR82037.1"/>
    <property type="molecule type" value="Genomic_DNA"/>
</dbReference>
<comment type="caution">
    <text evidence="2">The sequence shown here is derived from an EMBL/GenBank/DDBJ whole genome shotgun (WGS) entry which is preliminary data.</text>
</comment>
<dbReference type="AlphaFoldDB" id="A0A2T0BDZ2"/>
<dbReference type="CDD" id="cd04301">
    <property type="entry name" value="NAT_SF"/>
    <property type="match status" value="1"/>
</dbReference>
<dbReference type="PANTHER" id="PTHR43451">
    <property type="entry name" value="ACETYLTRANSFERASE (GNAT) FAMILY PROTEIN"/>
    <property type="match status" value="1"/>
</dbReference>
<sequence>MSKEEIEVEYIEGSDYMELIKATQKHFNIVKDIVCNTINDIYPNYYPKGAVDFFLTHHSDENIKNAIQKNEIYLLLEGNNFVGTGSVKENEVCRLFVLPQYQGKGYGHKIMDILENLLFKSFDEVTLAASFPAYNMYIKRGYFPIDYHKILTENGDYLCYHVMKRIRQK</sequence>
<dbReference type="GO" id="GO:0016747">
    <property type="term" value="F:acyltransferase activity, transferring groups other than amino-acyl groups"/>
    <property type="evidence" value="ECO:0007669"/>
    <property type="project" value="InterPro"/>
</dbReference>
<dbReference type="InterPro" id="IPR052564">
    <property type="entry name" value="N-acetyltrans/Recomb-assoc"/>
</dbReference>
<evidence type="ECO:0000313" key="3">
    <source>
        <dbReference type="Proteomes" id="UP000239471"/>
    </source>
</evidence>
<dbReference type="PANTHER" id="PTHR43451:SF1">
    <property type="entry name" value="ACETYLTRANSFERASE"/>
    <property type="match status" value="1"/>
</dbReference>
<dbReference type="Gene3D" id="3.40.630.30">
    <property type="match status" value="1"/>
</dbReference>
<reference evidence="2 3" key="1">
    <citation type="submission" date="2018-03" db="EMBL/GenBank/DDBJ databases">
        <title>Genome sequence of Clostridium vincentii DSM 10228.</title>
        <authorList>
            <person name="Poehlein A."/>
            <person name="Daniel R."/>
        </authorList>
    </citation>
    <scope>NUCLEOTIDE SEQUENCE [LARGE SCALE GENOMIC DNA]</scope>
    <source>
        <strain evidence="2 3">DSM 10228</strain>
    </source>
</reference>